<sequence length="24" mass="2985">MKRMTRFLWKRPDKSNNSTIDRCT</sequence>
<feature type="region of interest" description="Disordered" evidence="1">
    <location>
        <begin position="1"/>
        <end position="24"/>
    </location>
</feature>
<name>A0A0G4MCP4_VERLO</name>
<evidence type="ECO:0000313" key="2">
    <source>
        <dbReference type="EMBL" id="CRK31881.1"/>
    </source>
</evidence>
<protein>
    <submittedName>
        <fullName evidence="2">Uncharacterized protein</fullName>
    </submittedName>
</protein>
<proteinExistence type="predicted"/>
<dbReference type="Proteomes" id="UP000044602">
    <property type="component" value="Unassembled WGS sequence"/>
</dbReference>
<gene>
    <name evidence="2" type="ORF">BN1708_016030</name>
</gene>
<keyword evidence="3" id="KW-1185">Reference proteome</keyword>
<reference evidence="2 3" key="1">
    <citation type="submission" date="2015-05" db="EMBL/GenBank/DDBJ databases">
        <authorList>
            <person name="Wang D.B."/>
            <person name="Wang M."/>
        </authorList>
    </citation>
    <scope>NUCLEOTIDE SEQUENCE [LARGE SCALE GENOMIC DNA]</scope>
    <source>
        <strain evidence="2">VL1</strain>
    </source>
</reference>
<dbReference type="AlphaFoldDB" id="A0A0G4MCP4"/>
<dbReference type="EMBL" id="CVQH01021917">
    <property type="protein sequence ID" value="CRK31881.1"/>
    <property type="molecule type" value="Genomic_DNA"/>
</dbReference>
<feature type="compositionally biased region" description="Polar residues" evidence="1">
    <location>
        <begin position="15"/>
        <end position="24"/>
    </location>
</feature>
<evidence type="ECO:0000313" key="3">
    <source>
        <dbReference type="Proteomes" id="UP000044602"/>
    </source>
</evidence>
<evidence type="ECO:0000256" key="1">
    <source>
        <dbReference type="SAM" id="MobiDB-lite"/>
    </source>
</evidence>
<accession>A0A0G4MCP4</accession>
<organism evidence="2 3">
    <name type="scientific">Verticillium longisporum</name>
    <name type="common">Verticillium dahliae var. longisporum</name>
    <dbReference type="NCBI Taxonomy" id="100787"/>
    <lineage>
        <taxon>Eukaryota</taxon>
        <taxon>Fungi</taxon>
        <taxon>Dikarya</taxon>
        <taxon>Ascomycota</taxon>
        <taxon>Pezizomycotina</taxon>
        <taxon>Sordariomycetes</taxon>
        <taxon>Hypocreomycetidae</taxon>
        <taxon>Glomerellales</taxon>
        <taxon>Plectosphaerellaceae</taxon>
        <taxon>Verticillium</taxon>
    </lineage>
</organism>